<evidence type="ECO:0000313" key="1">
    <source>
        <dbReference type="EMBL" id="RKE55884.1"/>
    </source>
</evidence>
<dbReference type="Proteomes" id="UP000286246">
    <property type="component" value="Unassembled WGS sequence"/>
</dbReference>
<comment type="caution">
    <text evidence="1">The sequence shown here is derived from an EMBL/GenBank/DDBJ whole genome shotgun (WGS) entry which is preliminary data.</text>
</comment>
<gene>
    <name evidence="1" type="ORF">DFQ12_0723</name>
</gene>
<evidence type="ECO:0000313" key="2">
    <source>
        <dbReference type="Proteomes" id="UP000286246"/>
    </source>
</evidence>
<dbReference type="EMBL" id="RAPY01000001">
    <property type="protein sequence ID" value="RKE55884.1"/>
    <property type="molecule type" value="Genomic_DNA"/>
</dbReference>
<proteinExistence type="predicted"/>
<sequence length="39" mass="4838">MYKKIFTSNLFPLLRFNFINLEMRISWGIVKPIEILWQH</sequence>
<protein>
    <submittedName>
        <fullName evidence="1">Uncharacterized protein</fullName>
    </submittedName>
</protein>
<dbReference type="AlphaFoldDB" id="A0A420BGM5"/>
<organism evidence="1 2">
    <name type="scientific">Sphingobacterium detergens</name>
    <dbReference type="NCBI Taxonomy" id="1145106"/>
    <lineage>
        <taxon>Bacteria</taxon>
        <taxon>Pseudomonadati</taxon>
        <taxon>Bacteroidota</taxon>
        <taxon>Sphingobacteriia</taxon>
        <taxon>Sphingobacteriales</taxon>
        <taxon>Sphingobacteriaceae</taxon>
        <taxon>Sphingobacterium</taxon>
    </lineage>
</organism>
<name>A0A420BGM5_SPHD1</name>
<keyword evidence="2" id="KW-1185">Reference proteome</keyword>
<reference evidence="1 2" key="1">
    <citation type="submission" date="2018-09" db="EMBL/GenBank/DDBJ databases">
        <title>Genomic Encyclopedia of Type Strains, Phase III (KMG-III): the genomes of soil and plant-associated and newly described type strains.</title>
        <authorList>
            <person name="Whitman W."/>
        </authorList>
    </citation>
    <scope>NUCLEOTIDE SEQUENCE [LARGE SCALE GENOMIC DNA]</scope>
    <source>
        <strain evidence="1 2">CECT 7938</strain>
    </source>
</reference>
<accession>A0A420BGM5</accession>